<dbReference type="EMBL" id="MDYQ01000186">
    <property type="protein sequence ID" value="PRP79367.1"/>
    <property type="molecule type" value="Genomic_DNA"/>
</dbReference>
<evidence type="ECO:0000313" key="2">
    <source>
        <dbReference type="EMBL" id="PRP79367.1"/>
    </source>
</evidence>
<gene>
    <name evidence="2" type="ORF">PROFUN_12917</name>
</gene>
<sequence length="118" mass="13168">MSMITKNVTAIRMVARPTLCTRVGQRQRQFMPVRFSTVNAASKQPKQETATASDDFAGEADGRNLGNEPTGDVPKGTNPRKFFTTGDDSQKSKEHFNKEWKDNAKHNSFPGTDPNEKH</sequence>
<comment type="caution">
    <text evidence="2">The sequence shown here is derived from an EMBL/GenBank/DDBJ whole genome shotgun (WGS) entry which is preliminary data.</text>
</comment>
<feature type="compositionally biased region" description="Basic and acidic residues" evidence="1">
    <location>
        <begin position="88"/>
        <end position="105"/>
    </location>
</feature>
<accession>A0A2P6N600</accession>
<evidence type="ECO:0000256" key="1">
    <source>
        <dbReference type="SAM" id="MobiDB-lite"/>
    </source>
</evidence>
<name>A0A2P6N600_9EUKA</name>
<protein>
    <submittedName>
        <fullName evidence="2">Uncharacterized protein</fullName>
    </submittedName>
</protein>
<evidence type="ECO:0000313" key="3">
    <source>
        <dbReference type="Proteomes" id="UP000241769"/>
    </source>
</evidence>
<dbReference type="Proteomes" id="UP000241769">
    <property type="component" value="Unassembled WGS sequence"/>
</dbReference>
<dbReference type="AlphaFoldDB" id="A0A2P6N600"/>
<reference evidence="2 3" key="1">
    <citation type="journal article" date="2018" name="Genome Biol. Evol.">
        <title>Multiple Roots of Fruiting Body Formation in Amoebozoa.</title>
        <authorList>
            <person name="Hillmann F."/>
            <person name="Forbes G."/>
            <person name="Novohradska S."/>
            <person name="Ferling I."/>
            <person name="Riege K."/>
            <person name="Groth M."/>
            <person name="Westermann M."/>
            <person name="Marz M."/>
            <person name="Spaller T."/>
            <person name="Winckler T."/>
            <person name="Schaap P."/>
            <person name="Glockner G."/>
        </authorList>
    </citation>
    <scope>NUCLEOTIDE SEQUENCE [LARGE SCALE GENOMIC DNA]</scope>
    <source>
        <strain evidence="2 3">Jena</strain>
    </source>
</reference>
<feature type="compositionally biased region" description="Polar residues" evidence="1">
    <location>
        <begin position="38"/>
        <end position="52"/>
    </location>
</feature>
<organism evidence="2 3">
    <name type="scientific">Planoprotostelium fungivorum</name>
    <dbReference type="NCBI Taxonomy" id="1890364"/>
    <lineage>
        <taxon>Eukaryota</taxon>
        <taxon>Amoebozoa</taxon>
        <taxon>Evosea</taxon>
        <taxon>Variosea</taxon>
        <taxon>Cavosteliida</taxon>
        <taxon>Cavosteliaceae</taxon>
        <taxon>Planoprotostelium</taxon>
    </lineage>
</organism>
<proteinExistence type="predicted"/>
<dbReference type="InParanoid" id="A0A2P6N600"/>
<feature type="region of interest" description="Disordered" evidence="1">
    <location>
        <begin position="38"/>
        <end position="118"/>
    </location>
</feature>
<keyword evidence="3" id="KW-1185">Reference proteome</keyword>